<reference evidence="1 2" key="1">
    <citation type="journal article" date="2020" name="ISME J.">
        <title>Comparative genomics reveals insights into cyanobacterial evolution and habitat adaptation.</title>
        <authorList>
            <person name="Chen M.Y."/>
            <person name="Teng W.K."/>
            <person name="Zhao L."/>
            <person name="Hu C.X."/>
            <person name="Zhou Y.K."/>
            <person name="Han B.P."/>
            <person name="Song L.R."/>
            <person name="Shu W.S."/>
        </authorList>
    </citation>
    <scope>NUCLEOTIDE SEQUENCE [LARGE SCALE GENOMIC DNA]</scope>
    <source>
        <strain evidence="1 2">FACHB-252</strain>
    </source>
</reference>
<dbReference type="Proteomes" id="UP000606396">
    <property type="component" value="Unassembled WGS sequence"/>
</dbReference>
<comment type="caution">
    <text evidence="1">The sequence shown here is derived from an EMBL/GenBank/DDBJ whole genome shotgun (WGS) entry which is preliminary data.</text>
</comment>
<evidence type="ECO:0000313" key="1">
    <source>
        <dbReference type="EMBL" id="MBD2610201.1"/>
    </source>
</evidence>
<dbReference type="SUPFAM" id="SSF52540">
    <property type="entry name" value="P-loop containing nucleoside triphosphate hydrolases"/>
    <property type="match status" value="2"/>
</dbReference>
<dbReference type="InterPro" id="IPR027417">
    <property type="entry name" value="P-loop_NTPase"/>
</dbReference>
<dbReference type="EMBL" id="JACJTC010000002">
    <property type="protein sequence ID" value="MBD2610201.1"/>
    <property type="molecule type" value="Genomic_DNA"/>
</dbReference>
<sequence length="937" mass="108310">MSNTQQLALSIQPIISYPRQAQVGKTYLMTIDLQSSSDEWPYEEEEYPIYCILDTSQLFSCQPLGEPAVVLHRFGGSYGAAEFLLTAAQEKMQGEITVTLANAWGMPIRVLSLGKISVTQVVTPHPVTIGSYERITSEPQKLDRNSDIRFRRNPYIFGRPIIEPKMLFGREHIFKNIQESLQQNAKFILLHGQRRIGKSSILINIPFFITQDEFIFVACDLQAYSNSTVNEILYAIAHQIVEQLELENNILNSLLNADLEKIHNIFRFRFLPLIYGVLGNKKLVLLLDEFDIVAVNDTEQHVQFLNLLENIVRQEEKLCVIAVVGRYLETMPNLLQLFRGSPVIKVGLLDELSTKQLITQPAKGILTYEPDAIQAILELSSGHPLFTQAICYNLFIQARSQDNWKLTQENVRYVLPEIIETLEAPLASIYHGLSIQEKVVFSAVAEAQEQNTFENPLNLIEDYGFVITDALEEAIQTLINKDFLDINPIKIKVELIRLWLLEHHPLRYEIWELERHDSLESPKLFVGRKSEIAAAFDQIFNRSHLAIWGGLGIGKTSFLQKLESPQAWEEHGMDSSHAVIVRFSCKKIVPFTPSSFWKKVLSFVKYNLDGELELQANIYTLLTESRTSKDSLRQILRELREKEKFLVLLVDDFDVALVQNPEYSEYDMQRFLSECRNLAVHSDEGQHMSMIVTSLKRLNELGPKLNPNASPWYNHYLFQPLRAFYNTEIDQFLQSFNKPITPELQEAIEEITGGNPTLLKIVSSLIYTELESPNQLDTQQIVNELESRTRQFLRSVWDNCYEVEQTLLILFALSGLRERLHLRLRFNLSGLGLMFSQRERELIKLEEQGILTHTVHDEKNIYSFSSSIMELWVIQELQQTDEKWLQAREKVFLNLMSRRQLDEFTTAIKWLWKNKNQIPSNLWFGKLVTTIQPRIER</sequence>
<accession>A0ABR8H4K8</accession>
<dbReference type="PANTHER" id="PTHR34301:SF8">
    <property type="entry name" value="ATPASE DOMAIN-CONTAINING PROTEIN"/>
    <property type="match status" value="1"/>
</dbReference>
<organism evidence="1 2">
    <name type="scientific">Nostoc punctiforme FACHB-252</name>
    <dbReference type="NCBI Taxonomy" id="1357509"/>
    <lineage>
        <taxon>Bacteria</taxon>
        <taxon>Bacillati</taxon>
        <taxon>Cyanobacteriota</taxon>
        <taxon>Cyanophyceae</taxon>
        <taxon>Nostocales</taxon>
        <taxon>Nostocaceae</taxon>
        <taxon>Nostoc</taxon>
    </lineage>
</organism>
<gene>
    <name evidence="1" type="ORF">H6G94_02735</name>
</gene>
<dbReference type="Gene3D" id="3.40.50.300">
    <property type="entry name" value="P-loop containing nucleotide triphosphate hydrolases"/>
    <property type="match status" value="2"/>
</dbReference>
<dbReference type="PANTHER" id="PTHR34301">
    <property type="entry name" value="DNA-BINDING PROTEIN-RELATED"/>
    <property type="match status" value="1"/>
</dbReference>
<evidence type="ECO:0000313" key="2">
    <source>
        <dbReference type="Proteomes" id="UP000606396"/>
    </source>
</evidence>
<protein>
    <submittedName>
        <fullName evidence="1">AAA family ATPase</fullName>
    </submittedName>
</protein>
<proteinExistence type="predicted"/>
<name>A0ABR8H4K8_NOSPU</name>
<dbReference type="RefSeq" id="WP_190948231.1">
    <property type="nucleotide sequence ID" value="NZ_JACJTC010000002.1"/>
</dbReference>
<keyword evidence="2" id="KW-1185">Reference proteome</keyword>